<dbReference type="EMBL" id="JAJUBB010000021">
    <property type="protein sequence ID" value="MDD1783659.1"/>
    <property type="molecule type" value="Genomic_DNA"/>
</dbReference>
<dbReference type="SUPFAM" id="SSF101744">
    <property type="entry name" value="Rof/RNase P subunit-like"/>
    <property type="match status" value="1"/>
</dbReference>
<evidence type="ECO:0000313" key="2">
    <source>
        <dbReference type="Proteomes" id="UP001149821"/>
    </source>
</evidence>
<reference evidence="1" key="1">
    <citation type="submission" date="2021-12" db="EMBL/GenBank/DDBJ databases">
        <title>Enterovibrio ZSDZ35 sp. nov. and Enterovibrio ZSDZ42 sp. nov., isolated from coastal seawater in Qingdao.</title>
        <authorList>
            <person name="Zhang P."/>
        </authorList>
    </citation>
    <scope>NUCLEOTIDE SEQUENCE</scope>
    <source>
        <strain evidence="1">ZSDZ35</strain>
    </source>
</reference>
<accession>A0ABT5QSU2</accession>
<dbReference type="InterPro" id="IPR023534">
    <property type="entry name" value="Rof/RNase_P-like"/>
</dbReference>
<organism evidence="1 2">
    <name type="scientific">Enterovibrio qingdaonensis</name>
    <dbReference type="NCBI Taxonomy" id="2899818"/>
    <lineage>
        <taxon>Bacteria</taxon>
        <taxon>Pseudomonadati</taxon>
        <taxon>Pseudomonadota</taxon>
        <taxon>Gammaproteobacteria</taxon>
        <taxon>Vibrionales</taxon>
        <taxon>Vibrionaceae</taxon>
        <taxon>Enterovibrio</taxon>
    </lineage>
</organism>
<comment type="caution">
    <text evidence="1">The sequence shown here is derived from an EMBL/GenBank/DDBJ whole genome shotgun (WGS) entry which is preliminary data.</text>
</comment>
<protein>
    <submittedName>
        <fullName evidence="1">Rho-binding antiterminator</fullName>
    </submittedName>
</protein>
<proteinExistence type="predicted"/>
<gene>
    <name evidence="1" type="ORF">LRP49_21005</name>
</gene>
<dbReference type="InterPro" id="IPR009778">
    <property type="entry name" value="ROF"/>
</dbReference>
<keyword evidence="2" id="KW-1185">Reference proteome</keyword>
<name>A0ABT5QSU2_9GAMM</name>
<dbReference type="Proteomes" id="UP001149821">
    <property type="component" value="Unassembled WGS sequence"/>
</dbReference>
<dbReference type="Pfam" id="PF07073">
    <property type="entry name" value="ROF"/>
    <property type="match status" value="1"/>
</dbReference>
<dbReference type="RefSeq" id="WP_274144684.1">
    <property type="nucleotide sequence ID" value="NZ_JAJUBB010000021.1"/>
</dbReference>
<dbReference type="Gene3D" id="2.30.30.400">
    <property type="entry name" value="Rof-like"/>
    <property type="match status" value="1"/>
</dbReference>
<evidence type="ECO:0000313" key="1">
    <source>
        <dbReference type="EMBL" id="MDD1783659.1"/>
    </source>
</evidence>
<sequence>MIKCSDYDYIEIACLFHYPIKLTLKMGEAIEGIAQDTQRNQAKDECIVLDIQGDHQLIVLDTISAIDVLIENPHFRHVSFEP</sequence>
<dbReference type="InterPro" id="IPR038626">
    <property type="entry name" value="Rof-like_sf"/>
</dbReference>